<comment type="caution">
    <text evidence="2">The sequence shown here is derived from an EMBL/GenBank/DDBJ whole genome shotgun (WGS) entry which is preliminary data.</text>
</comment>
<reference evidence="2" key="1">
    <citation type="submission" date="2009-10" db="EMBL/GenBank/DDBJ databases">
        <title>Diversity of trophic interactions inside an arsenic-rich microbial ecosystem.</title>
        <authorList>
            <person name="Bertin P.N."/>
            <person name="Heinrich-Salmeron A."/>
            <person name="Pelletier E."/>
            <person name="Goulhen-Chollet F."/>
            <person name="Arsene-Ploetze F."/>
            <person name="Gallien S."/>
            <person name="Calteau A."/>
            <person name="Vallenet D."/>
            <person name="Casiot C."/>
            <person name="Chane-Woon-Ming B."/>
            <person name="Giloteaux L."/>
            <person name="Barakat M."/>
            <person name="Bonnefoy V."/>
            <person name="Bruneel O."/>
            <person name="Chandler M."/>
            <person name="Cleiss J."/>
            <person name="Duran R."/>
            <person name="Elbaz-Poulichet F."/>
            <person name="Fonknechten N."/>
            <person name="Lauga B."/>
            <person name="Mornico D."/>
            <person name="Ortet P."/>
            <person name="Schaeffer C."/>
            <person name="Siguier P."/>
            <person name="Alexander Thil Smith A."/>
            <person name="Van Dorsselaer A."/>
            <person name="Weissenbach J."/>
            <person name="Medigue C."/>
            <person name="Le Paslier D."/>
        </authorList>
    </citation>
    <scope>NUCLEOTIDE SEQUENCE</scope>
</reference>
<dbReference type="AlphaFoldDB" id="E6QCL0"/>
<name>E6QCL0_9ZZZZ</name>
<feature type="compositionally biased region" description="Basic and acidic residues" evidence="1">
    <location>
        <begin position="20"/>
        <end position="35"/>
    </location>
</feature>
<organism evidence="2">
    <name type="scientific">mine drainage metagenome</name>
    <dbReference type="NCBI Taxonomy" id="410659"/>
    <lineage>
        <taxon>unclassified sequences</taxon>
        <taxon>metagenomes</taxon>
        <taxon>ecological metagenomes</taxon>
    </lineage>
</organism>
<accession>E6QCL0</accession>
<gene>
    <name evidence="2" type="ORF">CARN5_1566</name>
</gene>
<dbReference type="EMBL" id="CABP01000090">
    <property type="protein sequence ID" value="CBI04936.1"/>
    <property type="molecule type" value="Genomic_DNA"/>
</dbReference>
<feature type="compositionally biased region" description="Basic and acidic residues" evidence="1">
    <location>
        <begin position="1"/>
        <end position="12"/>
    </location>
</feature>
<feature type="region of interest" description="Disordered" evidence="1">
    <location>
        <begin position="1"/>
        <end position="35"/>
    </location>
</feature>
<proteinExistence type="predicted"/>
<evidence type="ECO:0000256" key="1">
    <source>
        <dbReference type="SAM" id="MobiDB-lite"/>
    </source>
</evidence>
<protein>
    <submittedName>
        <fullName evidence="2">Uncharacterized protein</fullName>
    </submittedName>
</protein>
<sequence>MPRSHPYYENRKPKNQQEQTKVRQIERDHSTEMGR</sequence>
<evidence type="ECO:0000313" key="2">
    <source>
        <dbReference type="EMBL" id="CBI04936.1"/>
    </source>
</evidence>